<dbReference type="Proteomes" id="UP000075809">
    <property type="component" value="Unassembled WGS sequence"/>
</dbReference>
<evidence type="ECO:0000313" key="2">
    <source>
        <dbReference type="Proteomes" id="UP000075809"/>
    </source>
</evidence>
<dbReference type="AlphaFoldDB" id="A0A151XAL2"/>
<evidence type="ECO:0000313" key="1">
    <source>
        <dbReference type="EMBL" id="KYQ57405.1"/>
    </source>
</evidence>
<keyword evidence="2" id="KW-1185">Reference proteome</keyword>
<name>A0A151XAL2_9HYME</name>
<accession>A0A151XAL2</accession>
<sequence>MHRDGFICATAGNRHTTNGTNHLLVLSGGSALRVFAVCPGEEEGENRGRRRGRQIRASQVKFSLPPFLHYRANAKMLAPVSPFQGFISLERGQNFPLLACDICFRNMHGNCDKLNVTRKERFKACLRAERLKSRKSTANIASHEDLSALATVAGRSCTFLKPADASIFLLARPTILTGTRERISLPATGLTTQTHLFLFVLPARMYILQKVDVTLGLKSIAILCRTWICSFSRHAIIFFYVKVI</sequence>
<protein>
    <submittedName>
        <fullName evidence="1">Uncharacterized protein</fullName>
    </submittedName>
</protein>
<dbReference type="EMBL" id="KQ982339">
    <property type="protein sequence ID" value="KYQ57405.1"/>
    <property type="molecule type" value="Genomic_DNA"/>
</dbReference>
<gene>
    <name evidence="1" type="ORF">ALC60_03724</name>
</gene>
<organism evidence="1 2">
    <name type="scientific">Mycetomoellerius zeteki</name>
    <dbReference type="NCBI Taxonomy" id="64791"/>
    <lineage>
        <taxon>Eukaryota</taxon>
        <taxon>Metazoa</taxon>
        <taxon>Ecdysozoa</taxon>
        <taxon>Arthropoda</taxon>
        <taxon>Hexapoda</taxon>
        <taxon>Insecta</taxon>
        <taxon>Pterygota</taxon>
        <taxon>Neoptera</taxon>
        <taxon>Endopterygota</taxon>
        <taxon>Hymenoptera</taxon>
        <taxon>Apocrita</taxon>
        <taxon>Aculeata</taxon>
        <taxon>Formicoidea</taxon>
        <taxon>Formicidae</taxon>
        <taxon>Myrmicinae</taxon>
        <taxon>Mycetomoellerius</taxon>
    </lineage>
</organism>
<proteinExistence type="predicted"/>
<reference evidence="1 2" key="1">
    <citation type="submission" date="2015-09" db="EMBL/GenBank/DDBJ databases">
        <title>Trachymyrmex zeteki WGS genome.</title>
        <authorList>
            <person name="Nygaard S."/>
            <person name="Hu H."/>
            <person name="Boomsma J."/>
            <person name="Zhang G."/>
        </authorList>
    </citation>
    <scope>NUCLEOTIDE SEQUENCE [LARGE SCALE GENOMIC DNA]</scope>
    <source>
        <strain evidence="1">Tzet28-1</strain>
        <tissue evidence="1">Whole body</tissue>
    </source>
</reference>